<accession>A0A058Z3P8</accession>
<dbReference type="SUPFAM" id="SSF57184">
    <property type="entry name" value="Growth factor receptor domain"/>
    <property type="match status" value="6"/>
</dbReference>
<keyword evidence="1" id="KW-0472">Membrane</keyword>
<evidence type="ECO:0000256" key="2">
    <source>
        <dbReference type="SAM" id="SignalP"/>
    </source>
</evidence>
<dbReference type="PANTHER" id="PTHR15332:SF175">
    <property type="entry name" value="PROPROTEIN CONVERTASE SUBTILISIN_KEXIN TYPE 5-LIKE"/>
    <property type="match status" value="1"/>
</dbReference>
<keyword evidence="5" id="KW-1185">Reference proteome</keyword>
<dbReference type="SMART" id="SM00261">
    <property type="entry name" value="FU"/>
    <property type="match status" value="12"/>
</dbReference>
<dbReference type="InterPro" id="IPR000742">
    <property type="entry name" value="EGF"/>
</dbReference>
<dbReference type="eggNOG" id="KOG3525">
    <property type="taxonomic scope" value="Eukaryota"/>
</dbReference>
<feature type="domain" description="EGF-like" evidence="3">
    <location>
        <begin position="152"/>
        <end position="185"/>
    </location>
</feature>
<feature type="domain" description="EGF-like" evidence="3">
    <location>
        <begin position="202"/>
        <end position="238"/>
    </location>
</feature>
<dbReference type="Gene3D" id="2.10.220.10">
    <property type="entry name" value="Hormone Receptor, Insulin-like Growth Factor Receptor 1, Chain A, domain 2"/>
    <property type="match status" value="9"/>
</dbReference>
<reference evidence="4" key="1">
    <citation type="submission" date="2013-04" db="EMBL/GenBank/DDBJ databases">
        <title>The Genome Sequence of Fonticula alba ATCC 38817.</title>
        <authorList>
            <consortium name="The Broad Institute Genomics Platform"/>
            <person name="Russ C."/>
            <person name="Cuomo C."/>
            <person name="Burger G."/>
            <person name="Gray M.W."/>
            <person name="Holland P.W.H."/>
            <person name="King N."/>
            <person name="Lang F.B.F."/>
            <person name="Roger A.J."/>
            <person name="Ruiz-Trillo I."/>
            <person name="Brown M."/>
            <person name="Walker B."/>
            <person name="Young S."/>
            <person name="Zeng Q."/>
            <person name="Gargeya S."/>
            <person name="Fitzgerald M."/>
            <person name="Haas B."/>
            <person name="Abouelleil A."/>
            <person name="Allen A.W."/>
            <person name="Alvarado L."/>
            <person name="Arachchi H.M."/>
            <person name="Berlin A.M."/>
            <person name="Chapman S.B."/>
            <person name="Gainer-Dewar J."/>
            <person name="Goldberg J."/>
            <person name="Griggs A."/>
            <person name="Gujja S."/>
            <person name="Hansen M."/>
            <person name="Howarth C."/>
            <person name="Imamovic A."/>
            <person name="Ireland A."/>
            <person name="Larimer J."/>
            <person name="McCowan C."/>
            <person name="Murphy C."/>
            <person name="Pearson M."/>
            <person name="Poon T.W."/>
            <person name="Priest M."/>
            <person name="Roberts A."/>
            <person name="Saif S."/>
            <person name="Shea T."/>
            <person name="Sisk P."/>
            <person name="Sykes S."/>
            <person name="Wortman J."/>
            <person name="Nusbaum C."/>
            <person name="Birren B."/>
        </authorList>
    </citation>
    <scope>NUCLEOTIDE SEQUENCE [LARGE SCALE GENOMIC DNA]</scope>
    <source>
        <strain evidence="4">ATCC 38817</strain>
    </source>
</reference>
<feature type="domain" description="EGF-like" evidence="3">
    <location>
        <begin position="459"/>
        <end position="490"/>
    </location>
</feature>
<dbReference type="OrthoDB" id="300641at2759"/>
<evidence type="ECO:0000313" key="5">
    <source>
        <dbReference type="Proteomes" id="UP000030693"/>
    </source>
</evidence>
<proteinExistence type="predicted"/>
<keyword evidence="1" id="KW-1133">Transmembrane helix</keyword>
<feature type="domain" description="EGF-like" evidence="3">
    <location>
        <begin position="60"/>
        <end position="95"/>
    </location>
</feature>
<dbReference type="CDD" id="cd00064">
    <property type="entry name" value="FU"/>
    <property type="match status" value="3"/>
</dbReference>
<feature type="domain" description="EGF-like" evidence="3">
    <location>
        <begin position="518"/>
        <end position="557"/>
    </location>
</feature>
<feature type="chain" id="PRO_5001571728" description="EGF-like domain-containing protein" evidence="2">
    <location>
        <begin position="26"/>
        <end position="816"/>
    </location>
</feature>
<dbReference type="InterPro" id="IPR006212">
    <property type="entry name" value="Furin_repeat"/>
</dbReference>
<organism evidence="4">
    <name type="scientific">Fonticula alba</name>
    <name type="common">Slime mold</name>
    <dbReference type="NCBI Taxonomy" id="691883"/>
    <lineage>
        <taxon>Eukaryota</taxon>
        <taxon>Rotosphaerida</taxon>
        <taxon>Fonticulaceae</taxon>
        <taxon>Fonticula</taxon>
    </lineage>
</organism>
<evidence type="ECO:0000313" key="4">
    <source>
        <dbReference type="EMBL" id="KCV68147.1"/>
    </source>
</evidence>
<dbReference type="GeneID" id="20530138"/>
<keyword evidence="1" id="KW-0812">Transmembrane</keyword>
<feature type="domain" description="EGF-like" evidence="3">
    <location>
        <begin position="364"/>
        <end position="410"/>
    </location>
</feature>
<dbReference type="OMA" id="ELCLTHY"/>
<feature type="signal peptide" evidence="2">
    <location>
        <begin position="1"/>
        <end position="25"/>
    </location>
</feature>
<dbReference type="PANTHER" id="PTHR15332">
    <property type="entry name" value="PROPROTEIN CONVERTASE SUBTILISIN_KEXIN TYPE 5-LIKE"/>
    <property type="match status" value="1"/>
</dbReference>
<keyword evidence="2" id="KW-0732">Signal</keyword>
<protein>
    <recommendedName>
        <fullName evidence="3">EGF-like domain-containing protein</fullName>
    </recommendedName>
</protein>
<feature type="transmembrane region" description="Helical" evidence="1">
    <location>
        <begin position="771"/>
        <end position="797"/>
    </location>
</feature>
<evidence type="ECO:0000259" key="3">
    <source>
        <dbReference type="SMART" id="SM00181"/>
    </source>
</evidence>
<dbReference type="SMART" id="SM00181">
    <property type="entry name" value="EGF"/>
    <property type="match status" value="6"/>
</dbReference>
<gene>
    <name evidence="4" type="ORF">H696_05413</name>
</gene>
<dbReference type="Proteomes" id="UP000030693">
    <property type="component" value="Unassembled WGS sequence"/>
</dbReference>
<name>A0A058Z3P8_FONAL</name>
<dbReference type="InterPro" id="IPR009030">
    <property type="entry name" value="Growth_fac_rcpt_cys_sf"/>
</dbReference>
<dbReference type="AlphaFoldDB" id="A0A058Z3P8"/>
<dbReference type="EMBL" id="KB932210">
    <property type="protein sequence ID" value="KCV68147.1"/>
    <property type="molecule type" value="Genomic_DNA"/>
</dbReference>
<dbReference type="RefSeq" id="XP_009497521.1">
    <property type="nucleotide sequence ID" value="XM_009499246.1"/>
</dbReference>
<sequence>MRRTRSPPPSLVGLLLLLLLSVALAGVVAATPARPGRDAVAMAATCEPGYYLGAQDTCLLCDPSCATCSGPDVCDTCRTGMVFMSMDASEPSRCTVRCPPGQVALQSGRCGPCSASCSMCDVLPSQCTVCAPEYGWSNGNAPPVGSQNSCIPCPANCLTCSGTHTSNRCFTCNLGYVLSPQGTCVASCPDGTGPDADRFCRPCHGSCATCKGPAANQCTSCPQGMSLSPGADSTGTCTSSCAPGTYFDVGASACQPCHESCGSCFGPDRTHCLACLDKRFLKRGQCVTSCGSGHYLRDLACHPCNPSCRSCAGPLFTDCVGLCPDWMFSMPAVDSPKTCVPGCGIDTGRINGFNCTRCGVMCAECAASADPMGNIQTRCTLCEEGFNVDPTGSCVTTCPEGSSRVGNMCHQCASGCEVCLDSGFSGCLACRQDLPLTFNGACYATCPDGTFQSEQTCVRCDSACAKCTDGADYCTQCPAGRFLMPDGTCVGACPAGHFARSAESGGHICQPCDSSCVECDAADSCTVCQPGDKLHKGRCLDACPAGSLACSQSPTCISCPAGCQQCELAVDTASACSAICVQCSGDLYLTTGKEACVEQCPHGSVALAGSFYCDACDSHCQTCRDSTSQCTSCADPTAWLRQDTGACVGACPSIGMVPVEFPGAAFPDPARVCLSCPVDCDACAAPKGAPEKCELQDDRTLDCPTVFACERCTGPLLLVSPLECSADCPDGTFADPDAEHGPVPACVSCPEGCLECTSLDNCTVKSSNNRALAIGLGVGLSLLVLLIVAGVVAIVMLRKRSSSGSKDAMPMNSLHG</sequence>
<evidence type="ECO:0000256" key="1">
    <source>
        <dbReference type="SAM" id="Phobius"/>
    </source>
</evidence>